<keyword evidence="2" id="KW-1185">Reference proteome</keyword>
<evidence type="ECO:0000313" key="1">
    <source>
        <dbReference type="EMBL" id="GAA4947473.1"/>
    </source>
</evidence>
<sequence length="123" mass="12532">MCGCRRDPGLCCGGCGVEEAGGALEVVRAIGEGVPALTLVVVHREEVECVADAVGAVRGGDLGADECGDELVGCRRLGVGESGEVVGDEGAGELQVDEELAIGPVRRAWPGPARARTRFASRS</sequence>
<gene>
    <name evidence="1" type="ORF">GCM10023205_04250</name>
</gene>
<name>A0ABP9GM33_9ACTN</name>
<comment type="caution">
    <text evidence="1">The sequence shown here is derived from an EMBL/GenBank/DDBJ whole genome shotgun (WGS) entry which is preliminary data.</text>
</comment>
<dbReference type="EMBL" id="BAABHS010000001">
    <property type="protein sequence ID" value="GAA4947473.1"/>
    <property type="molecule type" value="Genomic_DNA"/>
</dbReference>
<dbReference type="Proteomes" id="UP001500466">
    <property type="component" value="Unassembled WGS sequence"/>
</dbReference>
<evidence type="ECO:0000313" key="2">
    <source>
        <dbReference type="Proteomes" id="UP001500466"/>
    </source>
</evidence>
<accession>A0ABP9GM33</accession>
<organism evidence="1 2">
    <name type="scientific">Yinghuangia aomiensis</name>
    <dbReference type="NCBI Taxonomy" id="676205"/>
    <lineage>
        <taxon>Bacteria</taxon>
        <taxon>Bacillati</taxon>
        <taxon>Actinomycetota</taxon>
        <taxon>Actinomycetes</taxon>
        <taxon>Kitasatosporales</taxon>
        <taxon>Streptomycetaceae</taxon>
        <taxon>Yinghuangia</taxon>
    </lineage>
</organism>
<protein>
    <submittedName>
        <fullName evidence="1">Uncharacterized protein</fullName>
    </submittedName>
</protein>
<proteinExistence type="predicted"/>
<reference evidence="2" key="1">
    <citation type="journal article" date="2019" name="Int. J. Syst. Evol. Microbiol.">
        <title>The Global Catalogue of Microorganisms (GCM) 10K type strain sequencing project: providing services to taxonomists for standard genome sequencing and annotation.</title>
        <authorList>
            <consortium name="The Broad Institute Genomics Platform"/>
            <consortium name="The Broad Institute Genome Sequencing Center for Infectious Disease"/>
            <person name="Wu L."/>
            <person name="Ma J."/>
        </authorList>
    </citation>
    <scope>NUCLEOTIDE SEQUENCE [LARGE SCALE GENOMIC DNA]</scope>
    <source>
        <strain evidence="2">JCM 17986</strain>
    </source>
</reference>